<dbReference type="VEuPathDB" id="FungiDB:CHGG_00118"/>
<sequence>MAYVPDATHTSPTPSPSQLLRLTPEIRLRLYRYLGLATWNGQPYQFDFRGGSADCKTYAGCPPDPIEFHGLLISCRTIYAEAAALLYSTNSFVVQHHAPAQLHGLHSLGALTEASLRSLSQLKIVINEAACHNRVTENDYSEDRCCWHSREKYDWSDVLWCRNKHSDIHQAPFLSDGEGVASADDAQRAWHSAAARLFSHITPGRLALSLVCDIDPQHPRALNLAESILAPLYLLPRSYLSKCQIRLAKVPYWPLEKLARDAAVHACGLPTPVPHTSEPLNTTATATLASLPRELRIRILEYTDLVAPRRQVIWSRQDRAYVVLRFRRVAEPPLNPDEAHAEQFFECYRGRPEGCFCRRRHATFSLHCRCWAPPGPALFLVCRTLSQEAQHVFFSRNRFIVHDYKVFPTWWLPSLQPSPSSDPHSPQHGAYPFKRFVASEFLRDVVPAPALSHLRFLELVFPPYPPTTWPGPDHPAVRDWAAVVGWLRDRLNLPVLTLRVVVTDESNGTPDRARGATPEEAATQLGAYTALLRPLQRLAEPPGLARFYAHFQYPWETAPWDLALYQPPGPWYDPCFHKRDLKERLERYVMGARYESLYADGRKEPGPSDWDYMYFADRPW</sequence>
<dbReference type="InterPro" id="IPR038883">
    <property type="entry name" value="AN11006-like"/>
</dbReference>
<dbReference type="eggNOG" id="ENOG502SYM4">
    <property type="taxonomic scope" value="Eukaryota"/>
</dbReference>
<dbReference type="GeneID" id="4387411"/>
<evidence type="ECO:0000313" key="2">
    <source>
        <dbReference type="Proteomes" id="UP000001056"/>
    </source>
</evidence>
<dbReference type="RefSeq" id="XP_001219339.1">
    <property type="nucleotide sequence ID" value="XM_001219338.1"/>
</dbReference>
<dbReference type="Proteomes" id="UP000001056">
    <property type="component" value="Unassembled WGS sequence"/>
</dbReference>
<evidence type="ECO:0000313" key="1">
    <source>
        <dbReference type="EMBL" id="EAQ91883.1"/>
    </source>
</evidence>
<protein>
    <recommendedName>
        <fullName evidence="3">F-box domain-containing protein</fullName>
    </recommendedName>
</protein>
<dbReference type="PANTHER" id="PTHR42085:SF6">
    <property type="entry name" value="F-BOX DOMAIN-CONTAINING PROTEIN"/>
    <property type="match status" value="1"/>
</dbReference>
<dbReference type="HOGENOM" id="CLU_021744_0_0_1"/>
<dbReference type="OrthoDB" id="2099276at2759"/>
<gene>
    <name evidence="1" type="ORF">CHGG_00118</name>
</gene>
<dbReference type="EMBL" id="CH408029">
    <property type="protein sequence ID" value="EAQ91883.1"/>
    <property type="molecule type" value="Genomic_DNA"/>
</dbReference>
<organism evidence="1 2">
    <name type="scientific">Chaetomium globosum (strain ATCC 6205 / CBS 148.51 / DSM 1962 / NBRC 6347 / NRRL 1970)</name>
    <name type="common">Soil fungus</name>
    <dbReference type="NCBI Taxonomy" id="306901"/>
    <lineage>
        <taxon>Eukaryota</taxon>
        <taxon>Fungi</taxon>
        <taxon>Dikarya</taxon>
        <taxon>Ascomycota</taxon>
        <taxon>Pezizomycotina</taxon>
        <taxon>Sordariomycetes</taxon>
        <taxon>Sordariomycetidae</taxon>
        <taxon>Sordariales</taxon>
        <taxon>Chaetomiaceae</taxon>
        <taxon>Chaetomium</taxon>
    </lineage>
</organism>
<keyword evidence="2" id="KW-1185">Reference proteome</keyword>
<name>Q2HI36_CHAGB</name>
<dbReference type="AlphaFoldDB" id="Q2HI36"/>
<dbReference type="PANTHER" id="PTHR42085">
    <property type="entry name" value="F-BOX DOMAIN-CONTAINING PROTEIN"/>
    <property type="match status" value="1"/>
</dbReference>
<reference evidence="2" key="1">
    <citation type="journal article" date="2015" name="Genome Announc.">
        <title>Draft genome sequence of the cellulolytic fungus Chaetomium globosum.</title>
        <authorList>
            <person name="Cuomo C.A."/>
            <person name="Untereiner W.A."/>
            <person name="Ma L.-J."/>
            <person name="Grabherr M."/>
            <person name="Birren B.W."/>
        </authorList>
    </citation>
    <scope>NUCLEOTIDE SEQUENCE [LARGE SCALE GENOMIC DNA]</scope>
    <source>
        <strain evidence="2">ATCC 6205 / CBS 148.51 / DSM 1962 / NBRC 6347 / NRRL 1970</strain>
    </source>
</reference>
<proteinExistence type="predicted"/>
<dbReference type="InParanoid" id="Q2HI36"/>
<dbReference type="OMA" id="INEAACH"/>
<accession>Q2HI36</accession>
<evidence type="ECO:0008006" key="3">
    <source>
        <dbReference type="Google" id="ProtNLM"/>
    </source>
</evidence>